<dbReference type="GO" id="GO:0000147">
    <property type="term" value="P:actin cortical patch assembly"/>
    <property type="evidence" value="ECO:0007669"/>
    <property type="project" value="TreeGrafter"/>
</dbReference>
<dbReference type="InterPro" id="IPR018556">
    <property type="entry name" value="SPIN90/Ldb17_LRD"/>
</dbReference>
<evidence type="ECO:0000256" key="1">
    <source>
        <dbReference type="SAM" id="MobiDB-lite"/>
    </source>
</evidence>
<dbReference type="Proteomes" id="UP000785200">
    <property type="component" value="Unassembled WGS sequence"/>
</dbReference>
<feature type="domain" description="SPIN90/Ldb17 leucine-rich" evidence="2">
    <location>
        <begin position="185"/>
        <end position="329"/>
    </location>
</feature>
<gene>
    <name evidence="3" type="ORF">D0Z07_7124</name>
</gene>
<dbReference type="GO" id="GO:0030479">
    <property type="term" value="C:actin cortical patch"/>
    <property type="evidence" value="ECO:0007669"/>
    <property type="project" value="TreeGrafter"/>
</dbReference>
<evidence type="ECO:0000259" key="2">
    <source>
        <dbReference type="Pfam" id="PF09431"/>
    </source>
</evidence>
<dbReference type="PANTHER" id="PTHR13357:SF1">
    <property type="entry name" value="NCK-INTERACTING PROTEIN WITH SH3 DOMAIN"/>
    <property type="match status" value="1"/>
</dbReference>
<dbReference type="GO" id="GO:0051666">
    <property type="term" value="P:actin cortical patch localization"/>
    <property type="evidence" value="ECO:0007669"/>
    <property type="project" value="TreeGrafter"/>
</dbReference>
<dbReference type="GO" id="GO:0071933">
    <property type="term" value="F:Arp2/3 complex binding"/>
    <property type="evidence" value="ECO:0007669"/>
    <property type="project" value="TreeGrafter"/>
</dbReference>
<evidence type="ECO:0000313" key="4">
    <source>
        <dbReference type="Proteomes" id="UP000785200"/>
    </source>
</evidence>
<keyword evidence="4" id="KW-1185">Reference proteome</keyword>
<accession>A0A9P6VGJ5</accession>
<name>A0A9P6VGJ5_9HELO</name>
<reference evidence="3" key="1">
    <citation type="submission" date="2019-07" db="EMBL/GenBank/DDBJ databases">
        <title>Hyphodiscus hymeniophilus genome sequencing and assembly.</title>
        <authorList>
            <person name="Kramer G."/>
            <person name="Nodwell J."/>
        </authorList>
    </citation>
    <scope>NUCLEOTIDE SEQUENCE</scope>
    <source>
        <strain evidence="3">ATCC 34498</strain>
    </source>
</reference>
<proteinExistence type="predicted"/>
<feature type="region of interest" description="Disordered" evidence="1">
    <location>
        <begin position="436"/>
        <end position="492"/>
    </location>
</feature>
<dbReference type="Pfam" id="PF09431">
    <property type="entry name" value="SPIN90_LRD"/>
    <property type="match status" value="1"/>
</dbReference>
<organism evidence="3 4">
    <name type="scientific">Hyphodiscus hymeniophilus</name>
    <dbReference type="NCBI Taxonomy" id="353542"/>
    <lineage>
        <taxon>Eukaryota</taxon>
        <taxon>Fungi</taxon>
        <taxon>Dikarya</taxon>
        <taxon>Ascomycota</taxon>
        <taxon>Pezizomycotina</taxon>
        <taxon>Leotiomycetes</taxon>
        <taxon>Helotiales</taxon>
        <taxon>Hyphodiscaceae</taxon>
        <taxon>Hyphodiscus</taxon>
    </lineage>
</organism>
<dbReference type="AlphaFoldDB" id="A0A9P6VGJ5"/>
<comment type="caution">
    <text evidence="3">The sequence shown here is derived from an EMBL/GenBank/DDBJ whole genome shotgun (WGS) entry which is preliminary data.</text>
</comment>
<dbReference type="PANTHER" id="PTHR13357">
    <property type="entry name" value="SH3 ADAPTER PROTEIN SPIN90 NCK INTERACTING PROTEIN WITH SH3 DOMAIN"/>
    <property type="match status" value="1"/>
</dbReference>
<dbReference type="GO" id="GO:0006897">
    <property type="term" value="P:endocytosis"/>
    <property type="evidence" value="ECO:0007669"/>
    <property type="project" value="TreeGrafter"/>
</dbReference>
<dbReference type="EMBL" id="VNKQ01000013">
    <property type="protein sequence ID" value="KAG0647359.1"/>
    <property type="molecule type" value="Genomic_DNA"/>
</dbReference>
<protein>
    <submittedName>
        <fullName evidence="3">Dip1</fullName>
    </submittedName>
</protein>
<dbReference type="OrthoDB" id="445362at2759"/>
<evidence type="ECO:0000313" key="3">
    <source>
        <dbReference type="EMBL" id="KAG0647359.1"/>
    </source>
</evidence>
<sequence>MDEFEVSYSLDNVDQFWAELEEILSVHCASHQALDNALRSYLHFTTNFKDEYLHSEYDLARCSNKLLESVIFEANKDYVRTQLVYCLLQEDQPQTLHMVASFLMFDGRQHEATFEKMNKVGCFPRLLELVKQGKKDDARLHRLLLELLYEMSRVQRLSPEDLGQVEDEFVTYLFEIIEELSDDVDDPYHYPVIRVLLVLNEQYMVASTISTASSEAPPSLTNRVIKLLSLYGSSYMTFGENIILLLNRETETSLQLLILKLLYLIFTTEATHEYFYTNDLRVLLDVIIRNLLDLPDELLSLRHTYLRVLYPLLAHTQLSQPPHYKRDEITKVLHILGGSANAHWEPADETTVRLVERVAKVAWLRDEDISEKEVARKLLGISLSSSQTASTISVVDVAAVMEKPGVQTPSRKEIDDALHEDNEGNGQVTAEKELKYVSPGRRRHPPPPVPPIVRVNGGKGPEKKLPPQAPPRRRTRLKSMTSSGNMEAAAKE</sequence>
<dbReference type="InterPro" id="IPR030125">
    <property type="entry name" value="SPIN90/Ldb17"/>
</dbReference>